<protein>
    <submittedName>
        <fullName evidence="2">Replication initiator protein</fullName>
    </submittedName>
</protein>
<organism evidence="2">
    <name type="scientific">Blackfly microvirus SF02</name>
    <dbReference type="NCBI Taxonomy" id="2576452"/>
    <lineage>
        <taxon>Viruses</taxon>
        <taxon>Monodnaviria</taxon>
        <taxon>Sangervirae</taxon>
        <taxon>Phixviricota</taxon>
        <taxon>Malgrandaviricetes</taxon>
        <taxon>Petitvirales</taxon>
        <taxon>Microviridae</taxon>
        <taxon>Microvirus</taxon>
    </lineage>
</organism>
<evidence type="ECO:0000259" key="1">
    <source>
        <dbReference type="Pfam" id="PF23343"/>
    </source>
</evidence>
<name>A0A4P8PKK5_9VIRU</name>
<sequence length="282" mass="33441">MQCIDQKLIWPHRSIDWIEANEEKPISVPCGKCIPCLTNKRTDWSFRLEQEHRYSKSAHFVTLTYDQKHYPSDGSLNKRDLQLYLKRLRKRDETTRIRYYAVGEYGSKSGRAHYHILLFNGEEKNIRSAWVDSKNNPIGIVHIGAVTPASVAYVTKYMIQKNEWPEGLQRPFATMSRAYGIGGRYLSDEQVQWHRADDRNYICKPGNIKGRLPRFYREKIWYKPKDRERISSAAMKLTLENQQKEIAHYKKKFPLTWEKQMYDARTAVIQRVKRKISFSQTF</sequence>
<accession>A0A4P8PKK5</accession>
<dbReference type="Proteomes" id="UP000322460">
    <property type="component" value="Segment"/>
</dbReference>
<proteinExistence type="predicted"/>
<reference evidence="2" key="1">
    <citation type="submission" date="2018-12" db="EMBL/GenBank/DDBJ databases">
        <title>Singled stranded DNA viruses identified in blackflies (Austrosimulium ungulatum) sampled in New Zealand.</title>
        <authorList>
            <person name="Kraberger S."/>
            <person name="Fontenele R.S."/>
            <person name="Schmidlin K."/>
            <person name="Walters M."/>
            <person name="Varsani A."/>
        </authorList>
    </citation>
    <scope>NUCLEOTIDE SEQUENCE [LARGE SCALE GENOMIC DNA]</scope>
    <source>
        <strain evidence="2">167</strain>
    </source>
</reference>
<dbReference type="Pfam" id="PF23343">
    <property type="entry name" value="REP_ORF2-G2P"/>
    <property type="match status" value="1"/>
</dbReference>
<dbReference type="EMBL" id="MK249216">
    <property type="protein sequence ID" value="QCQ85058.1"/>
    <property type="molecule type" value="Genomic_DNA"/>
</dbReference>
<dbReference type="InterPro" id="IPR056906">
    <property type="entry name" value="ORF2/G2P_dom"/>
</dbReference>
<feature type="domain" description="Replication-associated protein ORF2/G2P" evidence="1">
    <location>
        <begin position="59"/>
        <end position="160"/>
    </location>
</feature>
<evidence type="ECO:0000313" key="2">
    <source>
        <dbReference type="EMBL" id="QCQ85058.1"/>
    </source>
</evidence>